<dbReference type="STRING" id="933388.S8BDI0"/>
<dbReference type="Pfam" id="PF21121">
    <property type="entry name" value="Nup49_C"/>
    <property type="match status" value="1"/>
</dbReference>
<reference evidence="9 10" key="1">
    <citation type="journal article" date="2013" name="PLoS ONE">
        <title>Genomic and secretomic analyses reveal unique features of the lignocellulolytic enzyme system of Penicillium decumbens.</title>
        <authorList>
            <person name="Liu G."/>
            <person name="Zhang L."/>
            <person name="Wei X."/>
            <person name="Zou G."/>
            <person name="Qin Y."/>
            <person name="Ma L."/>
            <person name="Li J."/>
            <person name="Zheng H."/>
            <person name="Wang S."/>
            <person name="Wang C."/>
            <person name="Xun L."/>
            <person name="Zhao G.-P."/>
            <person name="Zhou Z."/>
            <person name="Qu Y."/>
        </authorList>
    </citation>
    <scope>NUCLEOTIDE SEQUENCE [LARGE SCALE GENOMIC DNA]</scope>
    <source>
        <strain evidence="10">114-2 / CGMCC 5302</strain>
    </source>
</reference>
<feature type="compositionally biased region" description="Low complexity" evidence="8">
    <location>
        <begin position="169"/>
        <end position="183"/>
    </location>
</feature>
<dbReference type="GO" id="GO:0051028">
    <property type="term" value="P:mRNA transport"/>
    <property type="evidence" value="ECO:0007669"/>
    <property type="project" value="UniProtKB-KW"/>
</dbReference>
<evidence type="ECO:0000256" key="7">
    <source>
        <dbReference type="ARBA" id="ARBA00023242"/>
    </source>
</evidence>
<evidence type="ECO:0000256" key="5">
    <source>
        <dbReference type="ARBA" id="ARBA00023010"/>
    </source>
</evidence>
<keyword evidence="7" id="KW-0539">Nucleus</keyword>
<keyword evidence="6" id="KW-0906">Nuclear pore complex</keyword>
<protein>
    <recommendedName>
        <fullName evidence="11">Nucleoporin NUP49/NSP49</fullName>
    </recommendedName>
</protein>
<feature type="compositionally biased region" description="Low complexity" evidence="8">
    <location>
        <begin position="64"/>
        <end position="84"/>
    </location>
</feature>
<keyword evidence="10" id="KW-1185">Reference proteome</keyword>
<evidence type="ECO:0000256" key="6">
    <source>
        <dbReference type="ARBA" id="ARBA00023132"/>
    </source>
</evidence>
<evidence type="ECO:0000256" key="4">
    <source>
        <dbReference type="ARBA" id="ARBA00022927"/>
    </source>
</evidence>
<comment type="subcellular location">
    <subcellularLocation>
        <location evidence="1">Nucleus</location>
        <location evidence="1">Nuclear pore complex</location>
    </subcellularLocation>
</comment>
<dbReference type="PhylomeDB" id="S8BDI0"/>
<gene>
    <name evidence="9" type="ORF">PDE_08019</name>
</gene>
<dbReference type="eggNOG" id="KOG0845">
    <property type="taxonomic scope" value="Eukaryota"/>
</dbReference>
<evidence type="ECO:0000256" key="2">
    <source>
        <dbReference type="ARBA" id="ARBA00022448"/>
    </source>
</evidence>
<dbReference type="OrthoDB" id="2538017at2759"/>
<dbReference type="InterPro" id="IPR024882">
    <property type="entry name" value="NUP58/p45/49"/>
</dbReference>
<evidence type="ECO:0000313" key="10">
    <source>
        <dbReference type="Proteomes" id="UP000019376"/>
    </source>
</evidence>
<keyword evidence="2" id="KW-0813">Transport</keyword>
<proteinExistence type="predicted"/>
<dbReference type="PANTHER" id="PTHR13437:SF2">
    <property type="entry name" value="NUCLEOPORIN P58_P45"/>
    <property type="match status" value="1"/>
</dbReference>
<evidence type="ECO:0000256" key="3">
    <source>
        <dbReference type="ARBA" id="ARBA00022816"/>
    </source>
</evidence>
<dbReference type="Pfam" id="PF13634">
    <property type="entry name" value="Nucleoporin_FG"/>
    <property type="match status" value="1"/>
</dbReference>
<keyword evidence="3" id="KW-0509">mRNA transport</keyword>
<accession>S8BDI0</accession>
<dbReference type="PANTHER" id="PTHR13437">
    <property type="entry name" value="NUCLEOPORIN P58/P45 NUCLEOPORIN-LIKE PROTEIN 1"/>
    <property type="match status" value="1"/>
</dbReference>
<dbReference type="GO" id="GO:0008139">
    <property type="term" value="F:nuclear localization sequence binding"/>
    <property type="evidence" value="ECO:0007669"/>
    <property type="project" value="InterPro"/>
</dbReference>
<feature type="compositionally biased region" description="Polar residues" evidence="8">
    <location>
        <begin position="184"/>
        <end position="195"/>
    </location>
</feature>
<dbReference type="EMBL" id="KB644414">
    <property type="protein sequence ID" value="EPS33057.1"/>
    <property type="molecule type" value="Genomic_DNA"/>
</dbReference>
<keyword evidence="4" id="KW-0653">Protein transport</keyword>
<feature type="compositionally biased region" description="Low complexity" evidence="8">
    <location>
        <begin position="32"/>
        <end position="44"/>
    </location>
</feature>
<dbReference type="GO" id="GO:0017056">
    <property type="term" value="F:structural constituent of nuclear pore"/>
    <property type="evidence" value="ECO:0007669"/>
    <property type="project" value="InterPro"/>
</dbReference>
<sequence length="484" mass="50777">MFAPKTSAPTSGGLTISTPSTSLFGNANTQNTSTAAPGTTTTPSLFGNTSTTQSKPATGLFGNTQQSSSTGSTMFGTQQQPQQQAGATSSLFGNQQKPAGTTPSLFGNQQTQNGSTSLFGSNANTAAASTTQPTQSSGLFGGAAATTQTQTKPTFSLGGATTGGGGLFSGQQSQPQQQQQQQANKPTLNVFGNSTANQATQPSLLQQSTAPGNIVQGVKVDISNLLPTTKYESCSDELRREIEVIDNAILGQMKLCHEVSDILPTIQSQGATIPNDVEFVQGKLETMQHALENDAQDIDQLRSLVARNAAEAEVAFRAIDTLKLPLQYQTTGGSWWSMQDQKVADRSTLPSVRKNTLALPDDVEGDPATAKSVNGVPVNLVDYFSQRSDEMSTVLNRYRGNLKEIEDHLHGVEMSLNRQITDFMSKSRDGSGAATPKTVISDLAAVLGDVEGGILGVASRLGSVSEQVQELALGPVTAEGRFGY</sequence>
<organism evidence="9 10">
    <name type="scientific">Penicillium oxalicum (strain 114-2 / CGMCC 5302)</name>
    <name type="common">Penicillium decumbens</name>
    <dbReference type="NCBI Taxonomy" id="933388"/>
    <lineage>
        <taxon>Eukaryota</taxon>
        <taxon>Fungi</taxon>
        <taxon>Dikarya</taxon>
        <taxon>Ascomycota</taxon>
        <taxon>Pezizomycotina</taxon>
        <taxon>Eurotiomycetes</taxon>
        <taxon>Eurotiomycetidae</taxon>
        <taxon>Eurotiales</taxon>
        <taxon>Aspergillaceae</taxon>
        <taxon>Penicillium</taxon>
    </lineage>
</organism>
<feature type="compositionally biased region" description="Polar residues" evidence="8">
    <location>
        <begin position="7"/>
        <end position="31"/>
    </location>
</feature>
<name>S8BDI0_PENO1</name>
<evidence type="ECO:0000256" key="8">
    <source>
        <dbReference type="SAM" id="MobiDB-lite"/>
    </source>
</evidence>
<dbReference type="InterPro" id="IPR025574">
    <property type="entry name" value="Nucleoporin_FG_rpt"/>
</dbReference>
<feature type="region of interest" description="Disordered" evidence="8">
    <location>
        <begin position="1"/>
        <end position="195"/>
    </location>
</feature>
<keyword evidence="5" id="KW-0811">Translocation</keyword>
<evidence type="ECO:0000256" key="1">
    <source>
        <dbReference type="ARBA" id="ARBA00004567"/>
    </source>
</evidence>
<feature type="compositionally biased region" description="Low complexity" evidence="8">
    <location>
        <begin position="121"/>
        <end position="159"/>
    </location>
</feature>
<dbReference type="AlphaFoldDB" id="S8BDI0"/>
<feature type="compositionally biased region" description="Polar residues" evidence="8">
    <location>
        <begin position="45"/>
        <end position="56"/>
    </location>
</feature>
<dbReference type="Proteomes" id="UP000019376">
    <property type="component" value="Unassembled WGS sequence"/>
</dbReference>
<feature type="compositionally biased region" description="Polar residues" evidence="8">
    <location>
        <begin position="85"/>
        <end position="120"/>
    </location>
</feature>
<evidence type="ECO:0000313" key="9">
    <source>
        <dbReference type="EMBL" id="EPS33057.1"/>
    </source>
</evidence>
<dbReference type="GO" id="GO:0005643">
    <property type="term" value="C:nuclear pore"/>
    <property type="evidence" value="ECO:0007669"/>
    <property type="project" value="UniProtKB-SubCell"/>
</dbReference>
<dbReference type="GO" id="GO:0015031">
    <property type="term" value="P:protein transport"/>
    <property type="evidence" value="ECO:0007669"/>
    <property type="project" value="UniProtKB-KW"/>
</dbReference>
<evidence type="ECO:0008006" key="11">
    <source>
        <dbReference type="Google" id="ProtNLM"/>
    </source>
</evidence>
<dbReference type="HOGENOM" id="CLU_027081_1_0_1"/>